<evidence type="ECO:0000313" key="4">
    <source>
        <dbReference type="Proteomes" id="UP000596428"/>
    </source>
</evidence>
<sequence>MSAPSLGLSAALHGAPMFDPRNRGVVCFIPPNRNLYNHYAYYVPRDGGCRPVAEYVRMENQHNRPMSVTKGISRCPYAAC</sequence>
<reference evidence="3 4" key="1">
    <citation type="submission" date="2020-03" db="EMBL/GenBank/DDBJ databases">
        <authorList>
            <person name="Kayansamruaj P."/>
        </authorList>
    </citation>
    <scope>NUCLEOTIDE SEQUENCE [LARGE SCALE GENOMIC DNA]</scope>
    <source>
        <strain evidence="1">KU1</strain>
        <strain evidence="2">KU2</strain>
    </source>
</reference>
<evidence type="ECO:0000313" key="1">
    <source>
        <dbReference type="EMBL" id="QQZ00464.1"/>
    </source>
</evidence>
<gene>
    <name evidence="1" type="ORF">IJGMMPBP_00011</name>
    <name evidence="2" type="ORF">NIDBEMMG_00106</name>
</gene>
<evidence type="ECO:0000313" key="2">
    <source>
        <dbReference type="EMBL" id="QQZ00681.1"/>
    </source>
</evidence>
<dbReference type="Proteomes" id="UP000596428">
    <property type="component" value="Segment"/>
</dbReference>
<organismHost>
    <name type="scientific">Synchiropus splendidus</name>
    <name type="common">Mandarinfish</name>
    <name type="synonym">Callionymus splendidus</name>
    <dbReference type="NCBI Taxonomy" id="270530"/>
</organismHost>
<proteinExistence type="predicted"/>
<dbReference type="EMBL" id="MT128666">
    <property type="protein sequence ID" value="QQZ00464.1"/>
    <property type="molecule type" value="Genomic_DNA"/>
</dbReference>
<dbReference type="EMBL" id="MT128667">
    <property type="protein sequence ID" value="QQZ00681.1"/>
    <property type="molecule type" value="Genomic_DNA"/>
</dbReference>
<organism evidence="2 4">
    <name type="scientific">Infectious spleen and kidney necrosis virus</name>
    <name type="common">ISKNV</name>
    <dbReference type="NCBI Taxonomy" id="180170"/>
    <lineage>
        <taxon>Viruses</taxon>
        <taxon>Varidnaviria</taxon>
        <taxon>Bamfordvirae</taxon>
        <taxon>Nucleocytoviricota</taxon>
        <taxon>Megaviricetes</taxon>
        <taxon>Pimascovirales</taxon>
        <taxon>Pimascovirales incertae sedis</taxon>
        <taxon>Iridoviridae</taxon>
        <taxon>Alphairidovirinae</taxon>
        <taxon>Megalocytivirus</taxon>
        <taxon>Megalocytivirus pagrus1</taxon>
    </lineage>
</organism>
<organismHost>
    <name type="scientific">Siniperca chuatsi</name>
    <name type="common">Mandarin fish</name>
    <dbReference type="NCBI Taxonomy" id="119488"/>
</organismHost>
<evidence type="ECO:0000313" key="3">
    <source>
        <dbReference type="Proteomes" id="UP000596309"/>
    </source>
</evidence>
<accession>A0A7U1BJP4</accession>
<dbReference type="Proteomes" id="UP000596309">
    <property type="component" value="Segment"/>
</dbReference>
<protein>
    <submittedName>
        <fullName evidence="2">Uncharacterized protein</fullName>
    </submittedName>
</protein>
<name>A0A7U1BJP4_ISKNV</name>